<evidence type="ECO:0000313" key="2">
    <source>
        <dbReference type="EMBL" id="BAD62420.1"/>
    </source>
</evidence>
<protein>
    <submittedName>
        <fullName evidence="2">Uncharacterized protein</fullName>
    </submittedName>
</protein>
<organism evidence="2 3">
    <name type="scientific">Oryza sativa subsp. japonica</name>
    <name type="common">Rice</name>
    <dbReference type="NCBI Taxonomy" id="39947"/>
    <lineage>
        <taxon>Eukaryota</taxon>
        <taxon>Viridiplantae</taxon>
        <taxon>Streptophyta</taxon>
        <taxon>Embryophyta</taxon>
        <taxon>Tracheophyta</taxon>
        <taxon>Spermatophyta</taxon>
        <taxon>Magnoliopsida</taxon>
        <taxon>Liliopsida</taxon>
        <taxon>Poales</taxon>
        <taxon>Poaceae</taxon>
        <taxon>BOP clade</taxon>
        <taxon>Oryzoideae</taxon>
        <taxon>Oryzeae</taxon>
        <taxon>Oryzinae</taxon>
        <taxon>Oryza</taxon>
        <taxon>Oryza sativa</taxon>
    </lineage>
</organism>
<dbReference type="Proteomes" id="UP000000763">
    <property type="component" value="Chromosome 6"/>
</dbReference>
<dbReference type="EMBL" id="AP005805">
    <property type="protein sequence ID" value="BAD62181.1"/>
    <property type="molecule type" value="Genomic_DNA"/>
</dbReference>
<reference evidence="3" key="3">
    <citation type="journal article" date="2005" name="Nature">
        <title>The map-based sequence of the rice genome.</title>
        <authorList>
            <consortium name="International rice genome sequencing project (IRGSP)"/>
            <person name="Matsumoto T."/>
            <person name="Wu J."/>
            <person name="Kanamori H."/>
            <person name="Katayose Y."/>
            <person name="Fujisawa M."/>
            <person name="Namiki N."/>
            <person name="Mizuno H."/>
            <person name="Yamamoto K."/>
            <person name="Antonio B.A."/>
            <person name="Baba T."/>
            <person name="Sakata K."/>
            <person name="Nagamura Y."/>
            <person name="Aoki H."/>
            <person name="Arikawa K."/>
            <person name="Arita K."/>
            <person name="Bito T."/>
            <person name="Chiden Y."/>
            <person name="Fujitsuka N."/>
            <person name="Fukunaka R."/>
            <person name="Hamada M."/>
            <person name="Harada C."/>
            <person name="Hayashi A."/>
            <person name="Hijishita S."/>
            <person name="Honda M."/>
            <person name="Hosokawa S."/>
            <person name="Ichikawa Y."/>
            <person name="Idonuma A."/>
            <person name="Iijima M."/>
            <person name="Ikeda M."/>
            <person name="Ikeno M."/>
            <person name="Ito K."/>
            <person name="Ito S."/>
            <person name="Ito T."/>
            <person name="Ito Y."/>
            <person name="Ito Y."/>
            <person name="Iwabuchi A."/>
            <person name="Kamiya K."/>
            <person name="Karasawa W."/>
            <person name="Kurita K."/>
            <person name="Katagiri S."/>
            <person name="Kikuta A."/>
            <person name="Kobayashi H."/>
            <person name="Kobayashi N."/>
            <person name="Machita K."/>
            <person name="Maehara T."/>
            <person name="Masukawa M."/>
            <person name="Mizubayashi T."/>
            <person name="Mukai Y."/>
            <person name="Nagasaki H."/>
            <person name="Nagata Y."/>
            <person name="Naito S."/>
            <person name="Nakashima M."/>
            <person name="Nakama Y."/>
            <person name="Nakamichi Y."/>
            <person name="Nakamura M."/>
            <person name="Meguro A."/>
            <person name="Negishi M."/>
            <person name="Ohta I."/>
            <person name="Ohta T."/>
            <person name="Okamoto M."/>
            <person name="Ono N."/>
            <person name="Saji S."/>
            <person name="Sakaguchi M."/>
            <person name="Sakai K."/>
            <person name="Shibata M."/>
            <person name="Shimokawa T."/>
            <person name="Song J."/>
            <person name="Takazaki Y."/>
            <person name="Terasawa K."/>
            <person name="Tsugane M."/>
            <person name="Tsuji K."/>
            <person name="Ueda S."/>
            <person name="Waki K."/>
            <person name="Yamagata H."/>
            <person name="Yamamoto M."/>
            <person name="Yamamoto S."/>
            <person name="Yamane H."/>
            <person name="Yoshiki S."/>
            <person name="Yoshihara R."/>
            <person name="Yukawa K."/>
            <person name="Zhong H."/>
            <person name="Yano M."/>
            <person name="Yuan Q."/>
            <person name="Ouyang S."/>
            <person name="Liu J."/>
            <person name="Jones K.M."/>
            <person name="Gansberger K."/>
            <person name="Moffat K."/>
            <person name="Hill J."/>
            <person name="Bera J."/>
            <person name="Fadrosh D."/>
            <person name="Jin S."/>
            <person name="Johri S."/>
            <person name="Kim M."/>
            <person name="Overton L."/>
            <person name="Reardon M."/>
            <person name="Tsitrin T."/>
            <person name="Vuong H."/>
            <person name="Weaver B."/>
            <person name="Ciecko A."/>
            <person name="Tallon L."/>
            <person name="Jackson J."/>
            <person name="Pai G."/>
            <person name="Aken S.V."/>
            <person name="Utterback T."/>
            <person name="Reidmuller S."/>
            <person name="Feldblyum T."/>
            <person name="Hsiao J."/>
            <person name="Zismann V."/>
            <person name="Iobst S."/>
            <person name="de Vazeille A.R."/>
            <person name="Buell C.R."/>
            <person name="Ying K."/>
            <person name="Li Y."/>
            <person name="Lu T."/>
            <person name="Huang Y."/>
            <person name="Zhao Q."/>
            <person name="Feng Q."/>
            <person name="Zhang L."/>
            <person name="Zhu J."/>
            <person name="Weng Q."/>
            <person name="Mu J."/>
            <person name="Lu Y."/>
            <person name="Fan D."/>
            <person name="Liu Y."/>
            <person name="Guan J."/>
            <person name="Zhang Y."/>
            <person name="Yu S."/>
            <person name="Liu X."/>
            <person name="Zhang Y."/>
            <person name="Hong G."/>
            <person name="Han B."/>
            <person name="Choisne N."/>
            <person name="Demange N."/>
            <person name="Orjeda G."/>
            <person name="Samain S."/>
            <person name="Cattolico L."/>
            <person name="Pelletier E."/>
            <person name="Couloux A."/>
            <person name="Segurens B."/>
            <person name="Wincker P."/>
            <person name="D'Hont A."/>
            <person name="Scarpelli C."/>
            <person name="Weissenbach J."/>
            <person name="Salanoubat M."/>
            <person name="Quetier F."/>
            <person name="Yu Y."/>
            <person name="Kim H.R."/>
            <person name="Rambo T."/>
            <person name="Currie J."/>
            <person name="Collura K."/>
            <person name="Luo M."/>
            <person name="Yang T."/>
            <person name="Ammiraju J.S.S."/>
            <person name="Engler F."/>
            <person name="Soderlund C."/>
            <person name="Wing R.A."/>
            <person name="Palmer L.E."/>
            <person name="de la Bastide M."/>
            <person name="Spiegel L."/>
            <person name="Nascimento L."/>
            <person name="Zutavern T."/>
            <person name="O'Shaughnessy A."/>
            <person name="Dike S."/>
            <person name="Dedhia N."/>
            <person name="Preston R."/>
            <person name="Balija V."/>
            <person name="McCombie W.R."/>
            <person name="Chow T."/>
            <person name="Chen H."/>
            <person name="Chung M."/>
            <person name="Chen C."/>
            <person name="Shaw J."/>
            <person name="Wu H."/>
            <person name="Hsiao K."/>
            <person name="Chao Y."/>
            <person name="Chu M."/>
            <person name="Cheng C."/>
            <person name="Hour A."/>
            <person name="Lee P."/>
            <person name="Lin S."/>
            <person name="Lin Y."/>
            <person name="Liou J."/>
            <person name="Liu S."/>
            <person name="Hsing Y."/>
            <person name="Raghuvanshi S."/>
            <person name="Mohanty A."/>
            <person name="Bharti A.K."/>
            <person name="Gaur A."/>
            <person name="Gupta V."/>
            <person name="Kumar D."/>
            <person name="Ravi V."/>
            <person name="Vij S."/>
            <person name="Kapur A."/>
            <person name="Khurana P."/>
            <person name="Khurana P."/>
            <person name="Khurana J.P."/>
            <person name="Tyagi A.K."/>
            <person name="Gaikwad K."/>
            <person name="Singh A."/>
            <person name="Dalal V."/>
            <person name="Srivastava S."/>
            <person name="Dixit A."/>
            <person name="Pal A.K."/>
            <person name="Ghazi I.A."/>
            <person name="Yadav M."/>
            <person name="Pandit A."/>
            <person name="Bhargava A."/>
            <person name="Sureshbabu K."/>
            <person name="Batra K."/>
            <person name="Sharma T.R."/>
            <person name="Mohapatra T."/>
            <person name="Singh N.K."/>
            <person name="Messing J."/>
            <person name="Nelson A.B."/>
            <person name="Fuks G."/>
            <person name="Kavchok S."/>
            <person name="Keizer G."/>
            <person name="Linton E."/>
            <person name="Llaca V."/>
            <person name="Song R."/>
            <person name="Tanyolac B."/>
            <person name="Young S."/>
            <person name="Ho-Il K."/>
            <person name="Hahn J.H."/>
            <person name="Sangsakoo G."/>
            <person name="Vanavichit A."/>
            <person name="de Mattos Luiz.A.T."/>
            <person name="Zimmer P.D."/>
            <person name="Malone G."/>
            <person name="Dellagostin O."/>
            <person name="de Oliveira A.C."/>
            <person name="Bevan M."/>
            <person name="Bancroft I."/>
            <person name="Minx P."/>
            <person name="Cordum H."/>
            <person name="Wilson R."/>
            <person name="Cheng Z."/>
            <person name="Jin W."/>
            <person name="Jiang J."/>
            <person name="Leong S.A."/>
            <person name="Iwama H."/>
            <person name="Gojobori T."/>
            <person name="Itoh T."/>
            <person name="Niimura Y."/>
            <person name="Fujii Y."/>
            <person name="Habara T."/>
            <person name="Sakai H."/>
            <person name="Sato Y."/>
            <person name="Wilson G."/>
            <person name="Kumar K."/>
            <person name="McCouch S."/>
            <person name="Juretic N."/>
            <person name="Hoen D."/>
            <person name="Wright S."/>
            <person name="Bruskiewich R."/>
            <person name="Bureau T."/>
            <person name="Miyao A."/>
            <person name="Hirochika H."/>
            <person name="Nishikawa T."/>
            <person name="Kadowaki K."/>
            <person name="Sugiura M."/>
            <person name="Burr B."/>
            <person name="Sasaki T."/>
        </authorList>
    </citation>
    <scope>NUCLEOTIDE SEQUENCE [LARGE SCALE GENOMIC DNA]</scope>
    <source>
        <strain evidence="3">cv. Nipponbare</strain>
    </source>
</reference>
<name>Q5Z4B2_ORYSJ</name>
<gene>
    <name evidence="1" type="ORF">OSJNBb0006M19.34</name>
    <name evidence="2" type="ORF">P0734C01.7</name>
</gene>
<sequence length="51" mass="5486">MAASGGGGDTLADRRGDANQVFDEMTTRDVVLEVGVWNSTKRDLKVTLNSM</sequence>
<accession>Q5Z4B2</accession>
<reference evidence="3" key="4">
    <citation type="journal article" date="2008" name="Nucleic Acids Res.">
        <title>The rice annotation project database (RAP-DB): 2008 update.</title>
        <authorList>
            <consortium name="The rice annotation project (RAP)"/>
        </authorList>
    </citation>
    <scope>GENOME REANNOTATION</scope>
    <source>
        <strain evidence="3">cv. Nipponbare</strain>
    </source>
</reference>
<reference evidence="1" key="1">
    <citation type="submission" date="2002-10" db="EMBL/GenBank/DDBJ databases">
        <title>Oryza sativa nipponbare(GA3) genomic DNA, chromosome 6, BAC clone:OSJNBb0006M19.</title>
        <authorList>
            <person name="Sasaki T."/>
            <person name="Matsumoto T."/>
            <person name="Katayose Y."/>
        </authorList>
    </citation>
    <scope>NUCLEOTIDE SEQUENCE</scope>
</reference>
<proteinExistence type="predicted"/>
<dbReference type="AlphaFoldDB" id="Q5Z4B2"/>
<reference evidence="2" key="2">
    <citation type="submission" date="2003-01" db="EMBL/GenBank/DDBJ databases">
        <title>Oryza sativa nipponbare(GA3) genomic DNA, chromosome 6, PAC clone:P0734C01.</title>
        <authorList>
            <person name="Sasaki T."/>
            <person name="Matsumoto T."/>
            <person name="Katayose Y."/>
        </authorList>
    </citation>
    <scope>NUCLEOTIDE SEQUENCE</scope>
</reference>
<dbReference type="EMBL" id="AP006177">
    <property type="protein sequence ID" value="BAD62420.1"/>
    <property type="molecule type" value="Genomic_DNA"/>
</dbReference>
<evidence type="ECO:0000313" key="1">
    <source>
        <dbReference type="EMBL" id="BAD62181.1"/>
    </source>
</evidence>
<evidence type="ECO:0000313" key="3">
    <source>
        <dbReference type="Proteomes" id="UP000000763"/>
    </source>
</evidence>